<dbReference type="Proteomes" id="UP001196509">
    <property type="component" value="Unassembled WGS sequence"/>
</dbReference>
<dbReference type="RefSeq" id="WP_220226902.1">
    <property type="nucleotide sequence ID" value="NZ_JAICBX010000001.1"/>
</dbReference>
<dbReference type="Gene3D" id="3.40.50.2000">
    <property type="entry name" value="Glycogen Phosphorylase B"/>
    <property type="match status" value="2"/>
</dbReference>
<name>A0AAE2ZGK4_9HYPH</name>
<evidence type="ECO:0000259" key="3">
    <source>
        <dbReference type="Pfam" id="PF00534"/>
    </source>
</evidence>
<dbReference type="SUPFAM" id="SSF53756">
    <property type="entry name" value="UDP-Glycosyltransferase/glycogen phosphorylase"/>
    <property type="match status" value="1"/>
</dbReference>
<evidence type="ECO:0000313" key="4">
    <source>
        <dbReference type="EMBL" id="MBW8636199.1"/>
    </source>
</evidence>
<protein>
    <submittedName>
        <fullName evidence="4">Glycosyltransferase family 4 protein</fullName>
    </submittedName>
</protein>
<dbReference type="CDD" id="cd03801">
    <property type="entry name" value="GT4_PimA-like"/>
    <property type="match status" value="1"/>
</dbReference>
<feature type="domain" description="Glycosyl transferase family 1" evidence="3">
    <location>
        <begin position="170"/>
        <end position="322"/>
    </location>
</feature>
<dbReference type="GO" id="GO:0016757">
    <property type="term" value="F:glycosyltransferase activity"/>
    <property type="evidence" value="ECO:0007669"/>
    <property type="project" value="UniProtKB-KW"/>
</dbReference>
<dbReference type="Pfam" id="PF00534">
    <property type="entry name" value="Glycos_transf_1"/>
    <property type="match status" value="1"/>
</dbReference>
<comment type="caution">
    <text evidence="4">The sequence shown here is derived from an EMBL/GenBank/DDBJ whole genome shotgun (WGS) entry which is preliminary data.</text>
</comment>
<dbReference type="InterPro" id="IPR001296">
    <property type="entry name" value="Glyco_trans_1"/>
</dbReference>
<organism evidence="4 5">
    <name type="scientific">Flavimaribacter sediminis</name>
    <dbReference type="NCBI Taxonomy" id="2865987"/>
    <lineage>
        <taxon>Bacteria</taxon>
        <taxon>Pseudomonadati</taxon>
        <taxon>Pseudomonadota</taxon>
        <taxon>Alphaproteobacteria</taxon>
        <taxon>Hyphomicrobiales</taxon>
        <taxon>Rhizobiaceae</taxon>
        <taxon>Flavimaribacter</taxon>
    </lineage>
</organism>
<keyword evidence="5" id="KW-1185">Reference proteome</keyword>
<proteinExistence type="predicted"/>
<dbReference type="PANTHER" id="PTHR12526:SF510">
    <property type="entry name" value="D-INOSITOL 3-PHOSPHATE GLYCOSYLTRANSFERASE"/>
    <property type="match status" value="1"/>
</dbReference>
<dbReference type="PANTHER" id="PTHR12526">
    <property type="entry name" value="GLYCOSYLTRANSFERASE"/>
    <property type="match status" value="1"/>
</dbReference>
<gene>
    <name evidence="4" type="ORF">K1W69_03285</name>
</gene>
<dbReference type="AlphaFoldDB" id="A0AAE2ZGK4"/>
<keyword evidence="1" id="KW-0328">Glycosyltransferase</keyword>
<keyword evidence="2" id="KW-0808">Transferase</keyword>
<sequence length="350" mass="39519">MKRIVHLIPYDGIGGVEIAARSVPTGRHENLHLERQYLINALGAPLERGEYHGLSTSLSNPIVYWHAIRRLYCNPPDILVASLWRSALVLIFLKFLRPRTRVVVFLHSVHDVHLIDKLANRVAMYLSDAIWADSSATLQRRVPPYMHRKDRVVSFLLNRRPLPAQRDPMPEFIFWGRLNAQKGIDRALILFAAIVQHRTDAKFTIIGPDGGMEGRLRAQVAELGLRDHVVFTGPMQQEQIIVKALRASFYLQTSLEEGMALSVVEAMQAGLVPVVTPVGEIASYCHDGENAVFVQDNIALTDTVLSLLSEPCRYRRMSRAAAAYWQEKPLYRDDFLEAARELIEGCAHEG</sequence>
<accession>A0AAE2ZGK4</accession>
<reference evidence="4" key="1">
    <citation type="submission" date="2021-08" db="EMBL/GenBank/DDBJ databases">
        <title>Hoeflea bacterium WL0058 sp. nov., isolated from the sediment.</title>
        <authorList>
            <person name="Wang L."/>
            <person name="Zhang D."/>
        </authorList>
    </citation>
    <scope>NUCLEOTIDE SEQUENCE</scope>
    <source>
        <strain evidence="4">WL0058</strain>
    </source>
</reference>
<evidence type="ECO:0000313" key="5">
    <source>
        <dbReference type="Proteomes" id="UP001196509"/>
    </source>
</evidence>
<evidence type="ECO:0000256" key="1">
    <source>
        <dbReference type="ARBA" id="ARBA00022676"/>
    </source>
</evidence>
<dbReference type="EMBL" id="JAICBX010000001">
    <property type="protein sequence ID" value="MBW8636199.1"/>
    <property type="molecule type" value="Genomic_DNA"/>
</dbReference>
<evidence type="ECO:0000256" key="2">
    <source>
        <dbReference type="ARBA" id="ARBA00022679"/>
    </source>
</evidence>